<gene>
    <name evidence="1" type="ORF">BN1080_00459</name>
</gene>
<dbReference type="Proteomes" id="UP000043699">
    <property type="component" value="Unassembled WGS sequence"/>
</dbReference>
<dbReference type="AlphaFoldDB" id="A0A098EH02"/>
<keyword evidence="2" id="KW-1185">Reference proteome</keyword>
<dbReference type="EMBL" id="CCXS01000001">
    <property type="protein sequence ID" value="CEG21548.1"/>
    <property type="molecule type" value="Genomic_DNA"/>
</dbReference>
<dbReference type="RefSeq" id="WP_052650118.1">
    <property type="nucleotide sequence ID" value="NZ_CCXS01000001.1"/>
</dbReference>
<evidence type="ECO:0000313" key="2">
    <source>
        <dbReference type="Proteomes" id="UP000043699"/>
    </source>
</evidence>
<name>A0A098EH02_9BACL</name>
<accession>A0A098EH02</accession>
<protein>
    <submittedName>
        <fullName evidence="1">Uncharacterized protein</fullName>
    </submittedName>
</protein>
<reference evidence="1 2" key="1">
    <citation type="submission" date="2014-09" db="EMBL/GenBank/DDBJ databases">
        <authorList>
            <person name="Urmite Genomes Urmite Genomes"/>
        </authorList>
    </citation>
    <scope>NUCLEOTIDE SEQUENCE [LARGE SCALE GENOMIC DNA]</scope>
    <source>
        <strain evidence="1 2">ES2</strain>
    </source>
</reference>
<organism evidence="1 2">
    <name type="scientific">Planococcus massiliensis</name>
    <dbReference type="NCBI Taxonomy" id="1499687"/>
    <lineage>
        <taxon>Bacteria</taxon>
        <taxon>Bacillati</taxon>
        <taxon>Bacillota</taxon>
        <taxon>Bacilli</taxon>
        <taxon>Bacillales</taxon>
        <taxon>Caryophanaceae</taxon>
        <taxon>Planococcus</taxon>
    </lineage>
</organism>
<proteinExistence type="predicted"/>
<sequence>MKLGTVRGSSMIVKTARSLVEEGWSFMVDEFDVIIKAEHKATGEAVSFNSMGTLKRWMYEKALSY</sequence>
<evidence type="ECO:0000313" key="1">
    <source>
        <dbReference type="EMBL" id="CEG21548.1"/>
    </source>
</evidence>
<dbReference type="OrthoDB" id="2428341at2"/>